<dbReference type="AlphaFoldDB" id="L1K3Y7"/>
<dbReference type="InterPro" id="IPR045076">
    <property type="entry name" value="MutS"/>
</dbReference>
<dbReference type="OrthoDB" id="10252754at2759"/>
<evidence type="ECO:0000313" key="11">
    <source>
        <dbReference type="EMBL" id="EKX55294.1"/>
    </source>
</evidence>
<dbReference type="Pfam" id="PF00488">
    <property type="entry name" value="MutS_V"/>
    <property type="match status" value="1"/>
</dbReference>
<dbReference type="RefSeq" id="XP_005842274.1">
    <property type="nucleotide sequence ID" value="XM_005842217.1"/>
</dbReference>
<dbReference type="Pfam" id="PF05190">
    <property type="entry name" value="MutS_IV"/>
    <property type="match status" value="1"/>
</dbReference>
<keyword evidence="7" id="KW-0234">DNA repair</keyword>
<dbReference type="GO" id="GO:0006298">
    <property type="term" value="P:mismatch repair"/>
    <property type="evidence" value="ECO:0007669"/>
    <property type="project" value="InterPro"/>
</dbReference>
<dbReference type="SUPFAM" id="SSF52540">
    <property type="entry name" value="P-loop containing nucleoside triphosphate hydrolases"/>
    <property type="match status" value="1"/>
</dbReference>
<dbReference type="PANTHER" id="PTHR11361">
    <property type="entry name" value="DNA MISMATCH REPAIR PROTEIN MUTS FAMILY MEMBER"/>
    <property type="match status" value="1"/>
</dbReference>
<keyword evidence="6 7" id="KW-0238">DNA-binding</keyword>
<evidence type="ECO:0000313" key="12">
    <source>
        <dbReference type="EnsemblProtists" id="EKX55294"/>
    </source>
</evidence>
<dbReference type="HOGENOM" id="CLU_002472_1_3_1"/>
<gene>
    <name evidence="11" type="ORF">GUITHDRAFT_99074</name>
</gene>
<evidence type="ECO:0000256" key="7">
    <source>
        <dbReference type="PIRNR" id="PIRNR037677"/>
    </source>
</evidence>
<dbReference type="GO" id="GO:0005524">
    <property type="term" value="F:ATP binding"/>
    <property type="evidence" value="ECO:0007669"/>
    <property type="project" value="UniProtKB-UniRule"/>
</dbReference>
<evidence type="ECO:0000259" key="10">
    <source>
        <dbReference type="PROSITE" id="PS00486"/>
    </source>
</evidence>
<feature type="region of interest" description="Disordered" evidence="9">
    <location>
        <begin position="1060"/>
        <end position="1094"/>
    </location>
</feature>
<dbReference type="OMA" id="EWSEVIH"/>
<keyword evidence="5 7" id="KW-0067">ATP-binding</keyword>
<feature type="compositionally biased region" description="Polar residues" evidence="9">
    <location>
        <begin position="114"/>
        <end position="133"/>
    </location>
</feature>
<comment type="function">
    <text evidence="7">Component of the post-replicative DNA mismatch repair system (MMR).</text>
</comment>
<dbReference type="InterPro" id="IPR007861">
    <property type="entry name" value="DNA_mismatch_repair_MutS_clamp"/>
</dbReference>
<dbReference type="EMBL" id="JH992965">
    <property type="protein sequence ID" value="EKX55294.1"/>
    <property type="molecule type" value="Genomic_DNA"/>
</dbReference>
<dbReference type="InterPro" id="IPR017261">
    <property type="entry name" value="DNA_mismatch_repair_MutS/MSH"/>
</dbReference>
<evidence type="ECO:0000256" key="1">
    <source>
        <dbReference type="ARBA" id="ARBA00004229"/>
    </source>
</evidence>
<sequence>MQKSIQSYFQARPGTLRVGAKVESLKTSKCGEVVKLSRNDKGVSEATVLLANGERMVGSSIIGKDFNLREDAGDGSGKDSKWVSPTKKPPETIPKPRSPAEKSPAGTRKVQDIISPSSKSLDSLRLQSPNRSHNALASSSSPLALSVSPPTIRKGKETEGKGGSSRQQASPSSNQGKQQALKGATAPAEASKKSFWWWLEDQHIKDANQRRPTDPDYDASSVFVPPDSFREMTNFQQQYWNIKKCNFDTLILCKLGKFYELYERDALVGHKELNLNFTHGGRDPKNPRRMMCVGVPEACVEATASKIVALGYKVGLVEEMEKATSMKKIADGRKVCERSLRKMFTPGTLCDEELIGTHESRPLVSVFLLEESRTSDDPHLQLGFCLVDCTTGRLLVGSSDVNDFEVLLRQYTPYEVLHPRGRMSSFLKNIIRRCVPAASWTSLPMGIKEDELAANAVGGVLSYLEKIGKSTSVLAMRKLEFLEEVRTTASRHMLLDSQTLSGLNVLEHPQEKRRGEATCLWHYIDRAATSFGKRLLRWWIARPLVRREDIRARLDAVQNLQLEDLAGQLQQLMAKMPDLERKLARVRQHSRRQEEEQGVAEASATQRRMVREVVQLLDGFRLVQGVAEMLAERQEEISSPLLLSLLRNLPDTSSVIESVSSKFDMPLAREKGSLSLLPGFDRSLDDSLRRKEDVDKQLNEYLLEEKKRTSCYKMRFASSSKDPFLLEVPADFPSSSVPDHFELHSANKSCRRYMTERLRGLLVQLEGVKEEADDLHRRAMGMLCCELDGSFPLLSRAVACMAELDALCSLARASVSSDGLPMCKPEVLEEEEGGGSGAPVLQVKGMRHPFLAGSGGTFIPNDIELGGGTSCLLLTGPNMGGKSTTLRLACFSVILAQIGCYVPAEIMRFSPVDQVLTRLGAGDDILRGLSTFMVEMRDVSAMLSSSSRHSLVIIDELGRGTSTFDGLAIAYAVLKDLVDRVGCRTLLSTHYHLLVDEFREDSRVAPMHMACRVEEETDRLIMLYKLTPSACSRSFGLECARAAGIPQELLGRAAEASRGLEVSTRSKRKREDPPSSSPSKRSCKESARARSPQLSSFRRIWQEIPQGDRALSGKEALMAFNTLTRLWVEQS</sequence>
<comment type="subcellular location">
    <subcellularLocation>
        <location evidence="1">Plastid</location>
        <location evidence="1">Chloroplast</location>
    </subcellularLocation>
</comment>
<keyword evidence="4 7" id="KW-0227">DNA damage</keyword>
<evidence type="ECO:0000256" key="6">
    <source>
        <dbReference type="ARBA" id="ARBA00023125"/>
    </source>
</evidence>
<evidence type="ECO:0000256" key="8">
    <source>
        <dbReference type="SAM" id="Coils"/>
    </source>
</evidence>
<reference evidence="11 13" key="1">
    <citation type="journal article" date="2012" name="Nature">
        <title>Algal genomes reveal evolutionary mosaicism and the fate of nucleomorphs.</title>
        <authorList>
            <consortium name="DOE Joint Genome Institute"/>
            <person name="Curtis B.A."/>
            <person name="Tanifuji G."/>
            <person name="Burki F."/>
            <person name="Gruber A."/>
            <person name="Irimia M."/>
            <person name="Maruyama S."/>
            <person name="Arias M.C."/>
            <person name="Ball S.G."/>
            <person name="Gile G.H."/>
            <person name="Hirakawa Y."/>
            <person name="Hopkins J.F."/>
            <person name="Kuo A."/>
            <person name="Rensing S.A."/>
            <person name="Schmutz J."/>
            <person name="Symeonidi A."/>
            <person name="Elias M."/>
            <person name="Eveleigh R.J."/>
            <person name="Herman E.K."/>
            <person name="Klute M.J."/>
            <person name="Nakayama T."/>
            <person name="Obornik M."/>
            <person name="Reyes-Prieto A."/>
            <person name="Armbrust E.V."/>
            <person name="Aves S.J."/>
            <person name="Beiko R.G."/>
            <person name="Coutinho P."/>
            <person name="Dacks J.B."/>
            <person name="Durnford D.G."/>
            <person name="Fast N.M."/>
            <person name="Green B.R."/>
            <person name="Grisdale C.J."/>
            <person name="Hempel F."/>
            <person name="Henrissat B."/>
            <person name="Hoppner M.P."/>
            <person name="Ishida K."/>
            <person name="Kim E."/>
            <person name="Koreny L."/>
            <person name="Kroth P.G."/>
            <person name="Liu Y."/>
            <person name="Malik S.B."/>
            <person name="Maier U.G."/>
            <person name="McRose D."/>
            <person name="Mock T."/>
            <person name="Neilson J.A."/>
            <person name="Onodera N.T."/>
            <person name="Poole A.M."/>
            <person name="Pritham E.J."/>
            <person name="Richards T.A."/>
            <person name="Rocap G."/>
            <person name="Roy S.W."/>
            <person name="Sarai C."/>
            <person name="Schaack S."/>
            <person name="Shirato S."/>
            <person name="Slamovits C.H."/>
            <person name="Spencer D.F."/>
            <person name="Suzuki S."/>
            <person name="Worden A.Z."/>
            <person name="Zauner S."/>
            <person name="Barry K."/>
            <person name="Bell C."/>
            <person name="Bharti A.K."/>
            <person name="Crow J.A."/>
            <person name="Grimwood J."/>
            <person name="Kramer R."/>
            <person name="Lindquist E."/>
            <person name="Lucas S."/>
            <person name="Salamov A."/>
            <person name="McFadden G.I."/>
            <person name="Lane C.E."/>
            <person name="Keeling P.J."/>
            <person name="Gray M.W."/>
            <person name="Grigoriev I.V."/>
            <person name="Archibald J.M."/>
        </authorList>
    </citation>
    <scope>NUCLEOTIDE SEQUENCE</scope>
    <source>
        <strain evidence="11 13">CCMP2712</strain>
    </source>
</reference>
<reference evidence="13" key="2">
    <citation type="submission" date="2012-11" db="EMBL/GenBank/DDBJ databases">
        <authorList>
            <person name="Kuo A."/>
            <person name="Curtis B.A."/>
            <person name="Tanifuji G."/>
            <person name="Burki F."/>
            <person name="Gruber A."/>
            <person name="Irimia M."/>
            <person name="Maruyama S."/>
            <person name="Arias M.C."/>
            <person name="Ball S.G."/>
            <person name="Gile G.H."/>
            <person name="Hirakawa Y."/>
            <person name="Hopkins J.F."/>
            <person name="Rensing S.A."/>
            <person name="Schmutz J."/>
            <person name="Symeonidi A."/>
            <person name="Elias M."/>
            <person name="Eveleigh R.J."/>
            <person name="Herman E.K."/>
            <person name="Klute M.J."/>
            <person name="Nakayama T."/>
            <person name="Obornik M."/>
            <person name="Reyes-Prieto A."/>
            <person name="Armbrust E.V."/>
            <person name="Aves S.J."/>
            <person name="Beiko R.G."/>
            <person name="Coutinho P."/>
            <person name="Dacks J.B."/>
            <person name="Durnford D.G."/>
            <person name="Fast N.M."/>
            <person name="Green B.R."/>
            <person name="Grisdale C."/>
            <person name="Hempe F."/>
            <person name="Henrissat B."/>
            <person name="Hoppner M.P."/>
            <person name="Ishida K.-I."/>
            <person name="Kim E."/>
            <person name="Koreny L."/>
            <person name="Kroth P.G."/>
            <person name="Liu Y."/>
            <person name="Malik S.-B."/>
            <person name="Maier U.G."/>
            <person name="McRose D."/>
            <person name="Mock T."/>
            <person name="Neilson J.A."/>
            <person name="Onodera N.T."/>
            <person name="Poole A.M."/>
            <person name="Pritham E.J."/>
            <person name="Richards T.A."/>
            <person name="Rocap G."/>
            <person name="Roy S.W."/>
            <person name="Sarai C."/>
            <person name="Schaack S."/>
            <person name="Shirato S."/>
            <person name="Slamovits C.H."/>
            <person name="Spencer D.F."/>
            <person name="Suzuki S."/>
            <person name="Worden A.Z."/>
            <person name="Zauner S."/>
            <person name="Barry K."/>
            <person name="Bell C."/>
            <person name="Bharti A.K."/>
            <person name="Crow J.A."/>
            <person name="Grimwood J."/>
            <person name="Kramer R."/>
            <person name="Lindquist E."/>
            <person name="Lucas S."/>
            <person name="Salamov A."/>
            <person name="McFadden G.I."/>
            <person name="Lane C.E."/>
            <person name="Keeling P.J."/>
            <person name="Gray M.W."/>
            <person name="Grigoriev I.V."/>
            <person name="Archibald J.M."/>
        </authorList>
    </citation>
    <scope>NUCLEOTIDE SEQUENCE</scope>
    <source>
        <strain evidence="13">CCMP2712</strain>
    </source>
</reference>
<dbReference type="GO" id="GO:0030983">
    <property type="term" value="F:mismatched DNA binding"/>
    <property type="evidence" value="ECO:0007669"/>
    <property type="project" value="UniProtKB-UniRule"/>
</dbReference>
<dbReference type="SMART" id="SM00533">
    <property type="entry name" value="MUTSd"/>
    <property type="match status" value="1"/>
</dbReference>
<dbReference type="eggNOG" id="KOG0217">
    <property type="taxonomic scope" value="Eukaryota"/>
</dbReference>
<dbReference type="EnsemblProtists" id="EKX55294">
    <property type="protein sequence ID" value="EKX55294"/>
    <property type="gene ID" value="GUITHDRAFT_99074"/>
</dbReference>
<dbReference type="SUPFAM" id="SSF48334">
    <property type="entry name" value="DNA repair protein MutS, domain III"/>
    <property type="match status" value="1"/>
</dbReference>
<feature type="compositionally biased region" description="Polar residues" evidence="9">
    <location>
        <begin position="164"/>
        <end position="178"/>
    </location>
</feature>
<keyword evidence="8" id="KW-0175">Coiled coil</keyword>
<dbReference type="Gene3D" id="1.10.1420.10">
    <property type="match status" value="2"/>
</dbReference>
<dbReference type="InterPro" id="IPR007696">
    <property type="entry name" value="DNA_mismatch_repair_MutS_core"/>
</dbReference>
<feature type="coiled-coil region" evidence="8">
    <location>
        <begin position="562"/>
        <end position="596"/>
    </location>
</feature>
<dbReference type="InterPro" id="IPR036187">
    <property type="entry name" value="DNA_mismatch_repair_MutS_sf"/>
</dbReference>
<feature type="domain" description="DNA mismatch repair proteins mutS family" evidence="10">
    <location>
        <begin position="950"/>
        <end position="966"/>
    </location>
</feature>
<dbReference type="InterPro" id="IPR007695">
    <property type="entry name" value="DNA_mismatch_repair_MutS-lik_N"/>
</dbReference>
<keyword evidence="13" id="KW-1185">Reference proteome</keyword>
<dbReference type="STRING" id="905079.L1K3Y7"/>
<feature type="compositionally biased region" description="Low complexity" evidence="9">
    <location>
        <begin position="135"/>
        <end position="150"/>
    </location>
</feature>
<dbReference type="SMART" id="SM00534">
    <property type="entry name" value="MUTSac"/>
    <property type="match status" value="1"/>
</dbReference>
<dbReference type="Proteomes" id="UP000011087">
    <property type="component" value="Unassembled WGS sequence"/>
</dbReference>
<accession>L1K3Y7</accession>
<dbReference type="SUPFAM" id="SSF55271">
    <property type="entry name" value="DNA repair protein MutS, domain I"/>
    <property type="match status" value="1"/>
</dbReference>
<protein>
    <recommendedName>
        <fullName evidence="7">DNA mismatch repair protein</fullName>
    </recommendedName>
</protein>
<dbReference type="PaxDb" id="55529-EKX55294"/>
<dbReference type="InterPro" id="IPR016151">
    <property type="entry name" value="DNA_mismatch_repair_MutS_N"/>
</dbReference>
<reference evidence="12" key="3">
    <citation type="submission" date="2016-03" db="UniProtKB">
        <authorList>
            <consortium name="EnsemblProtists"/>
        </authorList>
    </citation>
    <scope>IDENTIFICATION</scope>
</reference>
<evidence type="ECO:0000256" key="2">
    <source>
        <dbReference type="ARBA" id="ARBA00006271"/>
    </source>
</evidence>
<dbReference type="NCBIfam" id="NF003810">
    <property type="entry name" value="PRK05399.1"/>
    <property type="match status" value="1"/>
</dbReference>
<dbReference type="Gene3D" id="3.40.1170.10">
    <property type="entry name" value="DNA repair protein MutS, domain I"/>
    <property type="match status" value="1"/>
</dbReference>
<name>L1K3Y7_GUITC</name>
<evidence type="ECO:0000313" key="13">
    <source>
        <dbReference type="Proteomes" id="UP000011087"/>
    </source>
</evidence>
<dbReference type="GeneID" id="17311908"/>
<evidence type="ECO:0000256" key="3">
    <source>
        <dbReference type="ARBA" id="ARBA00022741"/>
    </source>
</evidence>
<dbReference type="InterPro" id="IPR036678">
    <property type="entry name" value="MutS_con_dom_sf"/>
</dbReference>
<evidence type="ECO:0000256" key="9">
    <source>
        <dbReference type="SAM" id="MobiDB-lite"/>
    </source>
</evidence>
<dbReference type="Gene3D" id="3.30.420.110">
    <property type="entry name" value="MutS, connector domain"/>
    <property type="match status" value="1"/>
</dbReference>
<dbReference type="Pfam" id="PF05192">
    <property type="entry name" value="MutS_III"/>
    <property type="match status" value="1"/>
</dbReference>
<comment type="similarity">
    <text evidence="2 7">Belongs to the DNA mismatch repair MutS family.</text>
</comment>
<dbReference type="KEGG" id="gtt:GUITHDRAFT_99074"/>
<dbReference type="Gene3D" id="3.40.50.300">
    <property type="entry name" value="P-loop containing nucleotide triphosphate hydrolases"/>
    <property type="match status" value="1"/>
</dbReference>
<dbReference type="PROSITE" id="PS00486">
    <property type="entry name" value="DNA_MISMATCH_REPAIR_2"/>
    <property type="match status" value="1"/>
</dbReference>
<dbReference type="PANTHER" id="PTHR11361:SF148">
    <property type="entry name" value="DNA MISMATCH REPAIR PROTEIN MSH6"/>
    <property type="match status" value="1"/>
</dbReference>
<proteinExistence type="inferred from homology"/>
<evidence type="ECO:0000256" key="4">
    <source>
        <dbReference type="ARBA" id="ARBA00022763"/>
    </source>
</evidence>
<feature type="region of interest" description="Disordered" evidence="9">
    <location>
        <begin position="67"/>
        <end position="185"/>
    </location>
</feature>
<feature type="compositionally biased region" description="Basic and acidic residues" evidence="9">
    <location>
        <begin position="67"/>
        <end position="81"/>
    </location>
</feature>
<dbReference type="GO" id="GO:0032301">
    <property type="term" value="C:MutSalpha complex"/>
    <property type="evidence" value="ECO:0007669"/>
    <property type="project" value="TreeGrafter"/>
</dbReference>
<organism evidence="11">
    <name type="scientific">Guillardia theta (strain CCMP2712)</name>
    <name type="common">Cryptophyte</name>
    <dbReference type="NCBI Taxonomy" id="905079"/>
    <lineage>
        <taxon>Eukaryota</taxon>
        <taxon>Cryptophyceae</taxon>
        <taxon>Pyrenomonadales</taxon>
        <taxon>Geminigeraceae</taxon>
        <taxon>Guillardia</taxon>
    </lineage>
</organism>
<evidence type="ECO:0000256" key="5">
    <source>
        <dbReference type="ARBA" id="ARBA00022840"/>
    </source>
</evidence>
<dbReference type="PIRSF" id="PIRSF037677">
    <property type="entry name" value="DNA_mis_repair_Msh6"/>
    <property type="match status" value="1"/>
</dbReference>
<dbReference type="GO" id="GO:0140664">
    <property type="term" value="F:ATP-dependent DNA damage sensor activity"/>
    <property type="evidence" value="ECO:0007669"/>
    <property type="project" value="InterPro"/>
</dbReference>
<dbReference type="SUPFAM" id="SSF53150">
    <property type="entry name" value="DNA repair protein MutS, domain II"/>
    <property type="match status" value="1"/>
</dbReference>
<dbReference type="GO" id="GO:0009507">
    <property type="term" value="C:chloroplast"/>
    <property type="evidence" value="ECO:0007669"/>
    <property type="project" value="UniProtKB-SubCell"/>
</dbReference>
<dbReference type="InterPro" id="IPR027417">
    <property type="entry name" value="P-loop_NTPase"/>
</dbReference>
<dbReference type="InterPro" id="IPR000432">
    <property type="entry name" value="DNA_mismatch_repair_MutS_C"/>
</dbReference>
<keyword evidence="3 7" id="KW-0547">Nucleotide-binding</keyword>
<dbReference type="Pfam" id="PF01624">
    <property type="entry name" value="MutS_I"/>
    <property type="match status" value="1"/>
</dbReference>